<dbReference type="GO" id="GO:0008734">
    <property type="term" value="F:L-aspartate oxidase activity"/>
    <property type="evidence" value="ECO:0007669"/>
    <property type="project" value="UniProtKB-EC"/>
</dbReference>
<evidence type="ECO:0000256" key="7">
    <source>
        <dbReference type="ARBA" id="ARBA00022827"/>
    </source>
</evidence>
<evidence type="ECO:0000256" key="1">
    <source>
        <dbReference type="ARBA" id="ARBA00001974"/>
    </source>
</evidence>
<dbReference type="FunFam" id="3.90.700.10:FF:000002">
    <property type="entry name" value="L-aspartate oxidase"/>
    <property type="match status" value="1"/>
</dbReference>
<dbReference type="UniPathway" id="UPA00253">
    <property type="reaction ID" value="UER00326"/>
</dbReference>
<dbReference type="Gene3D" id="3.50.50.60">
    <property type="entry name" value="FAD/NAD(P)-binding domain"/>
    <property type="match status" value="1"/>
</dbReference>
<dbReference type="PANTHER" id="PTHR42716">
    <property type="entry name" value="L-ASPARTATE OXIDASE"/>
    <property type="match status" value="1"/>
</dbReference>
<evidence type="ECO:0000256" key="6">
    <source>
        <dbReference type="ARBA" id="ARBA00022642"/>
    </source>
</evidence>
<comment type="cofactor">
    <cofactor evidence="1">
        <name>FAD</name>
        <dbReference type="ChEBI" id="CHEBI:57692"/>
    </cofactor>
</comment>
<accession>A0A6J6D297</accession>
<evidence type="ECO:0000259" key="9">
    <source>
        <dbReference type="Pfam" id="PF00890"/>
    </source>
</evidence>
<evidence type="ECO:0000256" key="4">
    <source>
        <dbReference type="ARBA" id="ARBA00012173"/>
    </source>
</evidence>
<dbReference type="NCBIfam" id="TIGR00551">
    <property type="entry name" value="nadB"/>
    <property type="match status" value="1"/>
</dbReference>
<feature type="domain" description="FAD-dependent oxidoreductase 2 FAD-binding" evidence="9">
    <location>
        <begin position="3"/>
        <end position="378"/>
    </location>
</feature>
<dbReference type="SUPFAM" id="SSF56425">
    <property type="entry name" value="Succinate dehydrogenase/fumarate reductase flavoprotein, catalytic domain"/>
    <property type="match status" value="1"/>
</dbReference>
<keyword evidence="5" id="KW-0285">Flavoprotein</keyword>
<dbReference type="Gene3D" id="3.90.700.10">
    <property type="entry name" value="Succinate dehydrogenase/fumarate reductase flavoprotein, catalytic domain"/>
    <property type="match status" value="1"/>
</dbReference>
<dbReference type="GO" id="GO:0034628">
    <property type="term" value="P:'de novo' NAD+ biosynthetic process from L-aspartate"/>
    <property type="evidence" value="ECO:0007669"/>
    <property type="project" value="TreeGrafter"/>
</dbReference>
<evidence type="ECO:0000313" key="11">
    <source>
        <dbReference type="EMBL" id="CAB4558111.1"/>
    </source>
</evidence>
<proteinExistence type="inferred from homology"/>
<dbReference type="InterPro" id="IPR037099">
    <property type="entry name" value="Fum_R/Succ_DH_flav-like_C_sf"/>
</dbReference>
<evidence type="ECO:0000259" key="10">
    <source>
        <dbReference type="Pfam" id="PF02910"/>
    </source>
</evidence>
<dbReference type="SUPFAM" id="SSF51905">
    <property type="entry name" value="FAD/NAD(P)-binding domain"/>
    <property type="match status" value="1"/>
</dbReference>
<evidence type="ECO:0000256" key="3">
    <source>
        <dbReference type="ARBA" id="ARBA00008562"/>
    </source>
</evidence>
<organism evidence="11">
    <name type="scientific">freshwater metagenome</name>
    <dbReference type="NCBI Taxonomy" id="449393"/>
    <lineage>
        <taxon>unclassified sequences</taxon>
        <taxon>metagenomes</taxon>
        <taxon>ecological metagenomes</taxon>
    </lineage>
</organism>
<dbReference type="InterPro" id="IPR005288">
    <property type="entry name" value="NadB"/>
</dbReference>
<evidence type="ECO:0000256" key="8">
    <source>
        <dbReference type="ARBA" id="ARBA00023002"/>
    </source>
</evidence>
<keyword evidence="8" id="KW-0560">Oxidoreductase</keyword>
<dbReference type="PANTHER" id="PTHR42716:SF2">
    <property type="entry name" value="L-ASPARTATE OXIDASE, CHLOROPLASTIC"/>
    <property type="match status" value="1"/>
</dbReference>
<gene>
    <name evidence="11" type="ORF">UFOPK1591_00530</name>
</gene>
<reference evidence="11" key="1">
    <citation type="submission" date="2020-05" db="EMBL/GenBank/DDBJ databases">
        <authorList>
            <person name="Chiriac C."/>
            <person name="Salcher M."/>
            <person name="Ghai R."/>
            <person name="Kavagutti S V."/>
        </authorList>
    </citation>
    <scope>NUCLEOTIDE SEQUENCE</scope>
</reference>
<dbReference type="InterPro" id="IPR027477">
    <property type="entry name" value="Succ_DH/fumarate_Rdtase_cat_sf"/>
</dbReference>
<evidence type="ECO:0000256" key="5">
    <source>
        <dbReference type="ARBA" id="ARBA00022630"/>
    </source>
</evidence>
<dbReference type="InterPro" id="IPR015939">
    <property type="entry name" value="Fum_Rdtase/Succ_DH_flav-like_C"/>
</dbReference>
<feature type="domain" description="Fumarate reductase/succinate dehydrogenase flavoprotein-like C-terminal" evidence="10">
    <location>
        <begin position="448"/>
        <end position="523"/>
    </location>
</feature>
<dbReference type="EC" id="1.4.3.16" evidence="4"/>
<dbReference type="SUPFAM" id="SSF46977">
    <property type="entry name" value="Succinate dehydrogenase/fumarate reductase flavoprotein C-terminal domain"/>
    <property type="match status" value="1"/>
</dbReference>
<protein>
    <recommendedName>
        <fullName evidence="4">L-aspartate oxidase</fullName>
        <ecNumber evidence="4">1.4.3.16</ecNumber>
    </recommendedName>
</protein>
<dbReference type="PRINTS" id="PR00411">
    <property type="entry name" value="PNDRDTASEI"/>
</dbReference>
<keyword evidence="7" id="KW-0274">FAD</keyword>
<dbReference type="AlphaFoldDB" id="A0A6J6D297"/>
<dbReference type="InterPro" id="IPR036188">
    <property type="entry name" value="FAD/NAD-bd_sf"/>
</dbReference>
<evidence type="ECO:0000256" key="2">
    <source>
        <dbReference type="ARBA" id="ARBA00004950"/>
    </source>
</evidence>
<comment type="similarity">
    <text evidence="3">Belongs to the FAD-dependent oxidoreductase 2 family. NadB subfamily.</text>
</comment>
<dbReference type="InterPro" id="IPR003953">
    <property type="entry name" value="FAD-dep_OxRdtase_2_FAD-bd"/>
</dbReference>
<dbReference type="Pfam" id="PF02910">
    <property type="entry name" value="Succ_DH_flav_C"/>
    <property type="match status" value="1"/>
</dbReference>
<keyword evidence="6" id="KW-0662">Pyridine nucleotide biosynthesis</keyword>
<comment type="pathway">
    <text evidence="2">Cofactor biosynthesis; NAD(+) biosynthesis; iminoaspartate from L-aspartate (oxidase route): step 1/1.</text>
</comment>
<name>A0A6J6D297_9ZZZZ</name>
<dbReference type="Gene3D" id="1.20.58.100">
    <property type="entry name" value="Fumarate reductase/succinate dehydrogenase flavoprotein-like, C-terminal domain"/>
    <property type="match status" value="1"/>
</dbReference>
<sequence length="540" mass="56423">MKHVVVIGSGIAGLIAAVEAARTSRVTLLTKSTLGESNTHYAQGGIAAVTSTDDSIASHVADTLDAGNGLCWPPAVDVLCAEGPQRINDLVSFGVNFDRASGGDSGDFARGLEAAHSHARILHAGGDATGAGISAALVAAVKANVADIREYDFVADIVTHTHESGRNTVTGVTVLTSAGPETIEADAVILASGGAGQLYRHTTNPAVTTGDGVALAFRAGAVLADVEFYQFHPTALAVPGSFLISEAVRGEGAVLVNSAGERFMTKVDPRAELAPRDIVARSIQREMLAQGGVPVLLDATALGADFLAKRFPSINAACARYGLDWARTPIPVTPAAHYWMGGVATDTFGRSSVEGLFAVGEVACTGTHGANRLASNSLLESVVFSHRAVAALDEPWPVDPPSVRWADQPPLAHLRIQEPGFERAGEAGTNAVNHISQTAKKPDVIDRIELQTMMWDNVGLARDAAGLESARARIAGWRAAPVANRLFPDWEDANLLLLASAVTEAALAREESRGAHYRLDYPQTLPGSARPIVLVEKGDS</sequence>
<dbReference type="Pfam" id="PF00890">
    <property type="entry name" value="FAD_binding_2"/>
    <property type="match status" value="1"/>
</dbReference>
<dbReference type="EMBL" id="CAEZTD010000028">
    <property type="protein sequence ID" value="CAB4558111.1"/>
    <property type="molecule type" value="Genomic_DNA"/>
</dbReference>
<dbReference type="PRINTS" id="PR00368">
    <property type="entry name" value="FADPNR"/>
</dbReference>